<dbReference type="InterPro" id="IPR006150">
    <property type="entry name" value="Cys_repeat_1"/>
</dbReference>
<proteinExistence type="predicted"/>
<accession>A0A915KD67</accession>
<keyword evidence="2" id="KW-1185">Reference proteome</keyword>
<dbReference type="WBParaSite" id="nRc.2.0.1.t36320-RA">
    <property type="protein sequence ID" value="nRc.2.0.1.t36320-RA"/>
    <property type="gene ID" value="nRc.2.0.1.g36320"/>
</dbReference>
<feature type="signal peptide" evidence="1">
    <location>
        <begin position="1"/>
        <end position="29"/>
    </location>
</feature>
<evidence type="ECO:0000313" key="2">
    <source>
        <dbReference type="Proteomes" id="UP000887565"/>
    </source>
</evidence>
<evidence type="ECO:0000313" key="3">
    <source>
        <dbReference type="WBParaSite" id="nRc.2.0.1.t36320-RA"/>
    </source>
</evidence>
<dbReference type="PANTHER" id="PTHR34150">
    <property type="entry name" value="PROTEIN CBG08832-RELATED"/>
    <property type="match status" value="1"/>
</dbReference>
<dbReference type="AlphaFoldDB" id="A0A915KD67"/>
<protein>
    <submittedName>
        <fullName evidence="3">Uncharacterized protein</fullName>
    </submittedName>
</protein>
<feature type="chain" id="PRO_5037150763" evidence="1">
    <location>
        <begin position="30"/>
        <end position="558"/>
    </location>
</feature>
<dbReference type="Proteomes" id="UP000887565">
    <property type="component" value="Unplaced"/>
</dbReference>
<reference evidence="3" key="1">
    <citation type="submission" date="2022-11" db="UniProtKB">
        <authorList>
            <consortium name="WormBaseParasite"/>
        </authorList>
    </citation>
    <scope>IDENTIFICATION</scope>
</reference>
<name>A0A915KD67_ROMCU</name>
<sequence length="558" mass="59133">MGLIGVSFTNIFVILIPGLVNILCKLAQGKSNLCDTRQFAKPAFNESGAYWKCEPFPTSPQTGVWRLVRCKKNEAFSKVDQICKPRSTIRRQQSLCQMQPNLPMCQEQNCGASNYNPALGGQCSWTNAGLMPTSSSSLNFMQCTPSSVGSACGTWNQMQCASGTSFNPVFQVCVVQQSMCSPTNVAVCPCGVANACPPPCTCVNGVCCYPGGDHTSTPPPTVGPQFYTTPYTNLPPIYPQLPMCPNGQRALNSCYQDSNCQPGLYCRDGGCCPLPQCPNGQTAMQACDDVGRNCTIDYVCRDIITCPNGQTATQACNSTNVINTCMPDYVCYKDACCMNNTAPVCPDGNVSSSVCVGTGQANCPPSFVCMNGGCCLAPRCPSGELALQSCSGYGNECPNGYSCQNGACCRMLMCPNGQSATQSCDASHQCMPGYSCQNGACCLQPMCPNGQPSSQVMKTIYFDLFATCAFKNLRRYVLAPMARTCSGYGQSNCPPGHSCQNGACCPLPACPNGLPASQMCSGYGQSNCPPNFSCQNGGCCPQPMCPGGQPSMSEMRSI</sequence>
<keyword evidence="1" id="KW-0732">Signal</keyword>
<dbReference type="OMA" id="CIPLPEC"/>
<evidence type="ECO:0000256" key="1">
    <source>
        <dbReference type="SAM" id="SignalP"/>
    </source>
</evidence>
<dbReference type="SMART" id="SM00289">
    <property type="entry name" value="WR1"/>
    <property type="match status" value="7"/>
</dbReference>
<organism evidence="2 3">
    <name type="scientific">Romanomermis culicivorax</name>
    <name type="common">Nematode worm</name>
    <dbReference type="NCBI Taxonomy" id="13658"/>
    <lineage>
        <taxon>Eukaryota</taxon>
        <taxon>Metazoa</taxon>
        <taxon>Ecdysozoa</taxon>
        <taxon>Nematoda</taxon>
        <taxon>Enoplea</taxon>
        <taxon>Dorylaimia</taxon>
        <taxon>Mermithida</taxon>
        <taxon>Mermithoidea</taxon>
        <taxon>Mermithidae</taxon>
        <taxon>Romanomermis</taxon>
    </lineage>
</organism>